<proteinExistence type="predicted"/>
<dbReference type="Proteomes" id="UP000054324">
    <property type="component" value="Unassembled WGS sequence"/>
</dbReference>
<organism evidence="2 3">
    <name type="scientific">Opisthorchis viverrini</name>
    <name type="common">Southeast Asian liver fluke</name>
    <dbReference type="NCBI Taxonomy" id="6198"/>
    <lineage>
        <taxon>Eukaryota</taxon>
        <taxon>Metazoa</taxon>
        <taxon>Spiralia</taxon>
        <taxon>Lophotrochozoa</taxon>
        <taxon>Platyhelminthes</taxon>
        <taxon>Trematoda</taxon>
        <taxon>Digenea</taxon>
        <taxon>Opisthorchiida</taxon>
        <taxon>Opisthorchiata</taxon>
        <taxon>Opisthorchiidae</taxon>
        <taxon>Opisthorchis</taxon>
    </lineage>
</organism>
<dbReference type="KEGG" id="ovi:T265_11333"/>
<dbReference type="EMBL" id="KL597103">
    <property type="protein sequence ID" value="KER20030.1"/>
    <property type="molecule type" value="Genomic_DNA"/>
</dbReference>
<feature type="region of interest" description="Disordered" evidence="1">
    <location>
        <begin position="39"/>
        <end position="74"/>
    </location>
</feature>
<name>A0A074Z9W1_OPIVI</name>
<dbReference type="CTD" id="20325501"/>
<evidence type="ECO:0000313" key="3">
    <source>
        <dbReference type="Proteomes" id="UP000054324"/>
    </source>
</evidence>
<feature type="compositionally biased region" description="Basic and acidic residues" evidence="1">
    <location>
        <begin position="64"/>
        <end position="74"/>
    </location>
</feature>
<protein>
    <submittedName>
        <fullName evidence="2">Uncharacterized protein</fullName>
    </submittedName>
</protein>
<dbReference type="AlphaFoldDB" id="A0A074Z9W1"/>
<reference evidence="2 3" key="1">
    <citation type="submission" date="2013-11" db="EMBL/GenBank/DDBJ databases">
        <title>Opisthorchis viverrini - life in the bile duct.</title>
        <authorList>
            <person name="Young N.D."/>
            <person name="Nagarajan N."/>
            <person name="Lin S.J."/>
            <person name="Korhonen P.K."/>
            <person name="Jex A.R."/>
            <person name="Hall R.S."/>
            <person name="Safavi-Hemami H."/>
            <person name="Kaewkong W."/>
            <person name="Bertrand D."/>
            <person name="Gao S."/>
            <person name="Seet Q."/>
            <person name="Wongkham S."/>
            <person name="Teh B.T."/>
            <person name="Wongkham C."/>
            <person name="Intapan P.M."/>
            <person name="Maleewong W."/>
            <person name="Yang X."/>
            <person name="Hu M."/>
            <person name="Wang Z."/>
            <person name="Hofmann A."/>
            <person name="Sternberg P.W."/>
            <person name="Tan P."/>
            <person name="Wang J."/>
            <person name="Gasser R.B."/>
        </authorList>
    </citation>
    <scope>NUCLEOTIDE SEQUENCE [LARGE SCALE GENOMIC DNA]</scope>
</reference>
<evidence type="ECO:0000313" key="2">
    <source>
        <dbReference type="EMBL" id="KER20030.1"/>
    </source>
</evidence>
<keyword evidence="3" id="KW-1185">Reference proteome</keyword>
<evidence type="ECO:0000256" key="1">
    <source>
        <dbReference type="SAM" id="MobiDB-lite"/>
    </source>
</evidence>
<gene>
    <name evidence="2" type="ORF">T265_11333</name>
</gene>
<dbReference type="GeneID" id="20325501"/>
<dbReference type="RefSeq" id="XP_009176226.1">
    <property type="nucleotide sequence ID" value="XM_009177962.1"/>
</dbReference>
<sequence>MLLIAHLVFKTPASGPPREFGTQLQHEFIRLIAPGKERRCSKASDVNTGSINAQPPGVEGQIFPEHHEEPEIAS</sequence>
<accession>A0A074Z9W1</accession>
<feature type="compositionally biased region" description="Polar residues" evidence="1">
    <location>
        <begin position="44"/>
        <end position="53"/>
    </location>
</feature>